<evidence type="ECO:0000256" key="6">
    <source>
        <dbReference type="ARBA" id="ARBA00022960"/>
    </source>
</evidence>
<dbReference type="RefSeq" id="WP_341369845.1">
    <property type="nucleotide sequence ID" value="NZ_JBBPCO010000002.1"/>
</dbReference>
<dbReference type="NCBIfam" id="TIGR02070">
    <property type="entry name" value="mono_pep_trsgly"/>
    <property type="match status" value="1"/>
</dbReference>
<evidence type="ECO:0000259" key="13">
    <source>
        <dbReference type="Pfam" id="PF00912"/>
    </source>
</evidence>
<evidence type="ECO:0000256" key="9">
    <source>
        <dbReference type="ARBA" id="ARBA00023136"/>
    </source>
</evidence>
<feature type="domain" description="Glycosyl transferase family 51" evidence="13">
    <location>
        <begin position="60"/>
        <end position="225"/>
    </location>
</feature>
<keyword evidence="15" id="KW-1185">Reference proteome</keyword>
<evidence type="ECO:0000256" key="2">
    <source>
        <dbReference type="ARBA" id="ARBA00022519"/>
    </source>
</evidence>
<evidence type="ECO:0000256" key="11">
    <source>
        <dbReference type="HAMAP-Rule" id="MF_00766"/>
    </source>
</evidence>
<keyword evidence="10 11" id="KW-0961">Cell wall biogenesis/degradation</keyword>
<keyword evidence="7 11" id="KW-0573">Peptidoglycan synthesis</keyword>
<dbReference type="InterPro" id="IPR011812">
    <property type="entry name" value="Pep_trsgly"/>
</dbReference>
<comment type="subcellular location">
    <subcellularLocation>
        <location evidence="11">Cell inner membrane</location>
        <topology evidence="11">Single-pass membrane protein</topology>
    </subcellularLocation>
</comment>
<dbReference type="Gene3D" id="1.10.3810.10">
    <property type="entry name" value="Biosynthetic peptidoglycan transglycosylase-like"/>
    <property type="match status" value="1"/>
</dbReference>
<dbReference type="InterPro" id="IPR023346">
    <property type="entry name" value="Lysozyme-like_dom_sf"/>
</dbReference>
<evidence type="ECO:0000256" key="1">
    <source>
        <dbReference type="ARBA" id="ARBA00022475"/>
    </source>
</evidence>
<dbReference type="Pfam" id="PF00912">
    <property type="entry name" value="Transgly"/>
    <property type="match status" value="1"/>
</dbReference>
<dbReference type="PANTHER" id="PTHR30400">
    <property type="entry name" value="MONOFUNCTIONAL BIOSYNTHETIC PEPTIDOGLYCAN TRANSGLYCOSYLASE"/>
    <property type="match status" value="1"/>
</dbReference>
<protein>
    <recommendedName>
        <fullName evidence="11">Biosynthetic peptidoglycan transglycosylase</fullName>
        <ecNumber evidence="11">2.4.99.28</ecNumber>
    </recommendedName>
    <alternativeName>
        <fullName evidence="11">Glycan polymerase</fullName>
    </alternativeName>
    <alternativeName>
        <fullName evidence="11">Peptidoglycan glycosyltransferase MtgA</fullName>
        <shortName evidence="11">PGT</shortName>
    </alternativeName>
</protein>
<dbReference type="EC" id="2.4.99.28" evidence="11"/>
<evidence type="ECO:0000256" key="4">
    <source>
        <dbReference type="ARBA" id="ARBA00022679"/>
    </source>
</evidence>
<feature type="region of interest" description="Disordered" evidence="12">
    <location>
        <begin position="251"/>
        <end position="302"/>
    </location>
</feature>
<comment type="pathway">
    <text evidence="11">Cell wall biogenesis; peptidoglycan biosynthesis.</text>
</comment>
<reference evidence="14 15" key="1">
    <citation type="submission" date="2024-04" db="EMBL/GenBank/DDBJ databases">
        <authorList>
            <person name="Abashina T."/>
            <person name="Shaikin A."/>
        </authorList>
    </citation>
    <scope>NUCLEOTIDE SEQUENCE [LARGE SCALE GENOMIC DNA]</scope>
    <source>
        <strain evidence="14 15">AAFK</strain>
    </source>
</reference>
<comment type="catalytic activity">
    <reaction evidence="11">
        <text>[GlcNAc-(1-&gt;4)-Mur2Ac(oyl-L-Ala-gamma-D-Glu-L-Lys-D-Ala-D-Ala)](n)-di-trans,octa-cis-undecaprenyl diphosphate + beta-D-GlcNAc-(1-&gt;4)-Mur2Ac(oyl-L-Ala-gamma-D-Glu-L-Lys-D-Ala-D-Ala)-di-trans,octa-cis-undecaprenyl diphosphate = [GlcNAc-(1-&gt;4)-Mur2Ac(oyl-L-Ala-gamma-D-Glu-L-Lys-D-Ala-D-Ala)](n+1)-di-trans,octa-cis-undecaprenyl diphosphate + di-trans,octa-cis-undecaprenyl diphosphate + H(+)</text>
        <dbReference type="Rhea" id="RHEA:23708"/>
        <dbReference type="Rhea" id="RHEA-COMP:9602"/>
        <dbReference type="Rhea" id="RHEA-COMP:9603"/>
        <dbReference type="ChEBI" id="CHEBI:15378"/>
        <dbReference type="ChEBI" id="CHEBI:58405"/>
        <dbReference type="ChEBI" id="CHEBI:60033"/>
        <dbReference type="ChEBI" id="CHEBI:78435"/>
        <dbReference type="EC" id="2.4.99.28"/>
    </reaction>
</comment>
<gene>
    <name evidence="11 14" type="primary">mtgA</name>
    <name evidence="14" type="ORF">WOB96_03295</name>
</gene>
<keyword evidence="3 11" id="KW-0328">Glycosyltransferase</keyword>
<dbReference type="InterPro" id="IPR036950">
    <property type="entry name" value="PBP_transglycosylase"/>
</dbReference>
<comment type="caution">
    <text evidence="14">The sequence shown here is derived from an EMBL/GenBank/DDBJ whole genome shotgun (WGS) entry which is preliminary data.</text>
</comment>
<evidence type="ECO:0000256" key="7">
    <source>
        <dbReference type="ARBA" id="ARBA00022984"/>
    </source>
</evidence>
<dbReference type="HAMAP" id="MF_00766">
    <property type="entry name" value="PGT_MtgA"/>
    <property type="match status" value="1"/>
</dbReference>
<keyword evidence="1 11" id="KW-1003">Cell membrane</keyword>
<sequence>MQTLLRWTSRLIALALAAILLYQGWLYLQVRSLAEQAPASTALMAARLAAMEAEGRKPAIKQKWVPINKISKHLQRAVIVSEDATFYGHEGFDWEGIKVAARKNLRKGRIVAGGSTISQQLAKNLYLSTKRTPWRKGQEAVITLMLEKNLEKRRIFEIYLNVIEWGDGVFGAEAAARHYFGVSAAKLTPRQAAKLAAMIPNPRYYDKHRKDRRLLRKSRIILARMGQRYGPDFNAPPRLIQPRPKAPVIIEASHPAPDTPETVESRPVENPETGAPAVETIELQDLQETSPSIQVLEDSPVQ</sequence>
<accession>A0ABU9D5F2</accession>
<keyword evidence="8 11" id="KW-1133">Transmembrane helix</keyword>
<evidence type="ECO:0000256" key="10">
    <source>
        <dbReference type="ARBA" id="ARBA00023316"/>
    </source>
</evidence>
<organism evidence="14 15">
    <name type="scientific">Thermithiobacillus plumbiphilus</name>
    <dbReference type="NCBI Taxonomy" id="1729899"/>
    <lineage>
        <taxon>Bacteria</taxon>
        <taxon>Pseudomonadati</taxon>
        <taxon>Pseudomonadota</taxon>
        <taxon>Acidithiobacillia</taxon>
        <taxon>Acidithiobacillales</taxon>
        <taxon>Thermithiobacillaceae</taxon>
        <taxon>Thermithiobacillus</taxon>
    </lineage>
</organism>
<dbReference type="InterPro" id="IPR001264">
    <property type="entry name" value="Glyco_trans_51"/>
</dbReference>
<dbReference type="PANTHER" id="PTHR30400:SF0">
    <property type="entry name" value="BIOSYNTHETIC PEPTIDOGLYCAN TRANSGLYCOSYLASE"/>
    <property type="match status" value="1"/>
</dbReference>
<dbReference type="GO" id="GO:0016757">
    <property type="term" value="F:glycosyltransferase activity"/>
    <property type="evidence" value="ECO:0007669"/>
    <property type="project" value="UniProtKB-KW"/>
</dbReference>
<evidence type="ECO:0000256" key="12">
    <source>
        <dbReference type="SAM" id="MobiDB-lite"/>
    </source>
</evidence>
<evidence type="ECO:0000256" key="3">
    <source>
        <dbReference type="ARBA" id="ARBA00022676"/>
    </source>
</evidence>
<evidence type="ECO:0000256" key="8">
    <source>
        <dbReference type="ARBA" id="ARBA00022989"/>
    </source>
</evidence>
<keyword evidence="6 11" id="KW-0133">Cell shape</keyword>
<dbReference type="Proteomes" id="UP001446205">
    <property type="component" value="Unassembled WGS sequence"/>
</dbReference>
<proteinExistence type="inferred from homology"/>
<keyword evidence="4 11" id="KW-0808">Transferase</keyword>
<evidence type="ECO:0000313" key="15">
    <source>
        <dbReference type="Proteomes" id="UP001446205"/>
    </source>
</evidence>
<evidence type="ECO:0000313" key="14">
    <source>
        <dbReference type="EMBL" id="MEK8088780.1"/>
    </source>
</evidence>
<dbReference type="EMBL" id="JBBPCO010000002">
    <property type="protein sequence ID" value="MEK8088780.1"/>
    <property type="molecule type" value="Genomic_DNA"/>
</dbReference>
<comment type="function">
    <text evidence="11">Peptidoglycan polymerase that catalyzes glycan chain elongation from lipid-linked precursors.</text>
</comment>
<dbReference type="SUPFAM" id="SSF53955">
    <property type="entry name" value="Lysozyme-like"/>
    <property type="match status" value="1"/>
</dbReference>
<comment type="similarity">
    <text evidence="11">Belongs to the glycosyltransferase 51 family.</text>
</comment>
<keyword evidence="2 11" id="KW-0997">Cell inner membrane</keyword>
<evidence type="ECO:0000256" key="5">
    <source>
        <dbReference type="ARBA" id="ARBA00022692"/>
    </source>
</evidence>
<keyword evidence="9 11" id="KW-0472">Membrane</keyword>
<name>A0ABU9D5F2_9PROT</name>
<keyword evidence="5 11" id="KW-0812">Transmembrane</keyword>